<feature type="binding site" evidence="7">
    <location>
        <position position="215"/>
    </location>
    <ligand>
        <name>Mg(2+)</name>
        <dbReference type="ChEBI" id="CHEBI:18420"/>
    </ligand>
</feature>
<organism evidence="10 11">
    <name type="scientific">Macrococcus lamae</name>
    <dbReference type="NCBI Taxonomy" id="198484"/>
    <lineage>
        <taxon>Bacteria</taxon>
        <taxon>Bacillati</taxon>
        <taxon>Bacillota</taxon>
        <taxon>Bacilli</taxon>
        <taxon>Bacillales</taxon>
        <taxon>Staphylococcaceae</taxon>
        <taxon>Macrococcus</taxon>
    </lineage>
</organism>
<dbReference type="AlphaFoldDB" id="A0A4R6BU80"/>
<evidence type="ECO:0000256" key="4">
    <source>
        <dbReference type="ARBA" id="ARBA00023235"/>
    </source>
</evidence>
<comment type="cofactor">
    <cofactor evidence="7 8">
        <name>Mg(2+)</name>
        <dbReference type="ChEBI" id="CHEBI:18420"/>
    </cofactor>
    <text evidence="7 8">Binds 1 Mg(2+) ion per subunit.</text>
</comment>
<comment type="caution">
    <text evidence="10">The sequence shown here is derived from an EMBL/GenBank/DDBJ whole genome shotgun (WGS) entry which is preliminary data.</text>
</comment>
<dbReference type="InterPro" id="IPR029065">
    <property type="entry name" value="Enolase_C-like"/>
</dbReference>
<evidence type="ECO:0000256" key="8">
    <source>
        <dbReference type="RuleBase" id="RU366006"/>
    </source>
</evidence>
<keyword evidence="11" id="KW-1185">Reference proteome</keyword>
<dbReference type="GO" id="GO:0006518">
    <property type="term" value="P:peptide metabolic process"/>
    <property type="evidence" value="ECO:0007669"/>
    <property type="project" value="UniProtKB-ARBA"/>
</dbReference>
<evidence type="ECO:0000256" key="3">
    <source>
        <dbReference type="ARBA" id="ARBA00022842"/>
    </source>
</evidence>
<sequence>MKITAIDMRLKSSPLSKTFKTSLRVVEAVESLYVFIHTDSGAIGLGEAVPTHAITGDTIPGICGAIHIIKERLIGQDISIDLLPVIQQAIIGNTSAKAALDMAVYDLLAREQQQPLYEYLGGTYQEFETSYTVSLNRQEEMTADALQYKNLGFNYLKVKLGGKVEEDIERIQAIREAVGEDVKLGIDANQGWSVKDAVKFCLEIERRGIGITVIEQPVFKRDIKGLAEVKRNTKVPIMADESLFCVYDAKELVEQWAADKWNIKLMKTGGLYEALKIHQIASVPCMVGSMMESHVSVTAALHLTMAINADQVDFDAPLMLKEKPVSGGIHYEKNYVTCNRDNGLGINNTALWEELKDEKSM</sequence>
<evidence type="ECO:0000256" key="6">
    <source>
        <dbReference type="PIRSR" id="PIRSR634603-2"/>
    </source>
</evidence>
<dbReference type="SMART" id="SM00922">
    <property type="entry name" value="MR_MLE"/>
    <property type="match status" value="1"/>
</dbReference>
<evidence type="ECO:0000313" key="11">
    <source>
        <dbReference type="Proteomes" id="UP000294802"/>
    </source>
</evidence>
<evidence type="ECO:0000256" key="2">
    <source>
        <dbReference type="ARBA" id="ARBA00022723"/>
    </source>
</evidence>
<feature type="binding site" evidence="6">
    <location>
        <position position="291"/>
    </location>
    <ligand>
        <name>substrate</name>
    </ligand>
</feature>
<dbReference type="Pfam" id="PF13378">
    <property type="entry name" value="MR_MLE_C"/>
    <property type="match status" value="1"/>
</dbReference>
<evidence type="ECO:0000256" key="1">
    <source>
        <dbReference type="ARBA" id="ARBA00008031"/>
    </source>
</evidence>
<dbReference type="RefSeq" id="WP_133444045.1">
    <property type="nucleotide sequence ID" value="NZ_SCWB01000011.1"/>
</dbReference>
<keyword evidence="3 7" id="KW-0460">Magnesium</keyword>
<keyword evidence="2 7" id="KW-0479">Metal-binding</keyword>
<dbReference type="EC" id="5.1.1.-" evidence="8"/>
<dbReference type="Gene3D" id="3.20.20.120">
    <property type="entry name" value="Enolase-like C-terminal domain"/>
    <property type="match status" value="1"/>
</dbReference>
<dbReference type="SFLD" id="SFLDG00180">
    <property type="entry name" value="muconate_cycloisomerase"/>
    <property type="match status" value="1"/>
</dbReference>
<feature type="binding site" evidence="6">
    <location>
        <position position="315"/>
    </location>
    <ligand>
        <name>substrate</name>
    </ligand>
</feature>
<feature type="binding site" evidence="7">
    <location>
        <position position="187"/>
    </location>
    <ligand>
        <name>Mg(2+)</name>
        <dbReference type="ChEBI" id="CHEBI:18420"/>
    </ligand>
</feature>
<accession>A0A4R6BU80</accession>
<dbReference type="EMBL" id="SCWB01000011">
    <property type="protein sequence ID" value="TDM10464.1"/>
    <property type="molecule type" value="Genomic_DNA"/>
</dbReference>
<comment type="similarity">
    <text evidence="1 8">Belongs to the mandelate racemase/muconate lactonizing enzyme family.</text>
</comment>
<feature type="binding site" evidence="6">
    <location>
        <position position="289"/>
    </location>
    <ligand>
        <name>substrate</name>
    </ligand>
</feature>
<dbReference type="GO" id="GO:0016855">
    <property type="term" value="F:racemase and epimerase activity, acting on amino acids and derivatives"/>
    <property type="evidence" value="ECO:0007669"/>
    <property type="project" value="UniProtKB-UniRule"/>
</dbReference>
<dbReference type="PANTHER" id="PTHR48073:SF2">
    <property type="entry name" value="O-SUCCINYLBENZOATE SYNTHASE"/>
    <property type="match status" value="1"/>
</dbReference>
<evidence type="ECO:0000313" key="10">
    <source>
        <dbReference type="EMBL" id="TDM10464.1"/>
    </source>
</evidence>
<evidence type="ECO:0000256" key="5">
    <source>
        <dbReference type="PIRSR" id="PIRSR634603-1"/>
    </source>
</evidence>
<dbReference type="SFLD" id="SFLDF00009">
    <property type="entry name" value="o-succinylbenzoate_synthase"/>
    <property type="match status" value="1"/>
</dbReference>
<dbReference type="CDD" id="cd03319">
    <property type="entry name" value="L-Ala-DL-Glu_epimerase"/>
    <property type="match status" value="1"/>
</dbReference>
<dbReference type="InterPro" id="IPR034603">
    <property type="entry name" value="Dipeptide_epimerase"/>
</dbReference>
<feature type="active site" description="Proton acceptor; specific for (S)-substrate epimerization" evidence="5">
    <location>
        <position position="264"/>
    </location>
</feature>
<feature type="active site" description="Proton acceptor; specific for (R)-substrate epimerization" evidence="5">
    <location>
        <position position="159"/>
    </location>
</feature>
<proteinExistence type="inferred from homology"/>
<protein>
    <recommendedName>
        <fullName evidence="8">Dipeptide epimerase</fullName>
        <ecNumber evidence="8">5.1.1.-</ecNumber>
    </recommendedName>
</protein>
<dbReference type="InterPro" id="IPR013342">
    <property type="entry name" value="Mandelate_racemase_C"/>
</dbReference>
<feature type="domain" description="Mandelate racemase/muconate lactonizing enzyme C-terminal" evidence="9">
    <location>
        <begin position="138"/>
        <end position="236"/>
    </location>
</feature>
<dbReference type="InterPro" id="IPR036849">
    <property type="entry name" value="Enolase-like_C_sf"/>
</dbReference>
<dbReference type="Pfam" id="PF02746">
    <property type="entry name" value="MR_MLE_N"/>
    <property type="match status" value="1"/>
</dbReference>
<dbReference type="GO" id="GO:0000287">
    <property type="term" value="F:magnesium ion binding"/>
    <property type="evidence" value="ECO:0007669"/>
    <property type="project" value="UniProtKB-ARBA"/>
</dbReference>
<dbReference type="SFLD" id="SFLDS00001">
    <property type="entry name" value="Enolase"/>
    <property type="match status" value="1"/>
</dbReference>
<dbReference type="Gene3D" id="3.30.390.10">
    <property type="entry name" value="Enolase-like, N-terminal domain"/>
    <property type="match status" value="1"/>
</dbReference>
<feature type="binding site" evidence="6">
    <location>
        <position position="157"/>
    </location>
    <ligand>
        <name>substrate</name>
    </ligand>
</feature>
<gene>
    <name evidence="10" type="ORF">ERX29_07280</name>
</gene>
<dbReference type="Proteomes" id="UP000294802">
    <property type="component" value="Unassembled WGS sequence"/>
</dbReference>
<dbReference type="FunFam" id="3.30.390.10:FF:000009">
    <property type="entry name" value="Hydrophobic dipeptide epimerase"/>
    <property type="match status" value="1"/>
</dbReference>
<feature type="binding site" evidence="6">
    <location>
        <position position="24"/>
    </location>
    <ligand>
        <name>substrate</name>
    </ligand>
</feature>
<evidence type="ECO:0000259" key="9">
    <source>
        <dbReference type="SMART" id="SM00922"/>
    </source>
</evidence>
<dbReference type="InterPro" id="IPR013341">
    <property type="entry name" value="Mandelate_racemase_N_dom"/>
</dbReference>
<feature type="binding site" evidence="6">
    <location>
        <position position="132"/>
    </location>
    <ligand>
        <name>substrate</name>
    </ligand>
</feature>
<dbReference type="OrthoDB" id="9775391at2"/>
<evidence type="ECO:0000256" key="7">
    <source>
        <dbReference type="PIRSR" id="PIRSR634603-3"/>
    </source>
</evidence>
<keyword evidence="4 8" id="KW-0413">Isomerase</keyword>
<reference evidence="10 11" key="1">
    <citation type="submission" date="2019-01" db="EMBL/GenBank/DDBJ databases">
        <title>Draft genome sequences of the type strains of six Macrococcus species.</title>
        <authorList>
            <person name="Mazhar S."/>
            <person name="Altermann E."/>
            <person name="Hill C."/>
            <person name="Mcauliffe O."/>
        </authorList>
    </citation>
    <scope>NUCLEOTIDE SEQUENCE [LARGE SCALE GENOMIC DNA]</scope>
    <source>
        <strain evidence="10 11">CCM4815</strain>
    </source>
</reference>
<dbReference type="InterPro" id="IPR029017">
    <property type="entry name" value="Enolase-like_N"/>
</dbReference>
<feature type="binding site" evidence="7">
    <location>
        <position position="240"/>
    </location>
    <ligand>
        <name>Mg(2+)</name>
        <dbReference type="ChEBI" id="CHEBI:18420"/>
    </ligand>
</feature>
<dbReference type="SUPFAM" id="SSF54826">
    <property type="entry name" value="Enolase N-terminal domain-like"/>
    <property type="match status" value="1"/>
</dbReference>
<dbReference type="PANTHER" id="PTHR48073">
    <property type="entry name" value="O-SUCCINYLBENZOATE SYNTHASE-RELATED"/>
    <property type="match status" value="1"/>
</dbReference>
<name>A0A4R6BU80_9STAP</name>
<feature type="binding site" evidence="6">
    <location>
        <position position="313"/>
    </location>
    <ligand>
        <name>substrate</name>
    </ligand>
</feature>
<dbReference type="SUPFAM" id="SSF51604">
    <property type="entry name" value="Enolase C-terminal domain-like"/>
    <property type="match status" value="1"/>
</dbReference>